<dbReference type="Proteomes" id="UP000271783">
    <property type="component" value="Unassembled WGS sequence"/>
</dbReference>
<proteinExistence type="predicted"/>
<gene>
    <name evidence="1" type="ORF">EDC42_1676</name>
</gene>
<reference evidence="1 2" key="1">
    <citation type="submission" date="2018-11" db="EMBL/GenBank/DDBJ databases">
        <title>Genomic Encyclopedia of Type Strains, Phase IV (KMG-IV): sequencing the most valuable type-strain genomes for metagenomic binning, comparative biology and taxonomic classification.</title>
        <authorList>
            <person name="Goeker M."/>
        </authorList>
    </citation>
    <scope>NUCLEOTIDE SEQUENCE [LARGE SCALE GENOMIC DNA]</scope>
    <source>
        <strain evidence="1 2">DSM 11977</strain>
    </source>
</reference>
<dbReference type="EMBL" id="RKRG01000003">
    <property type="protein sequence ID" value="RPF51012.1"/>
    <property type="molecule type" value="Genomic_DNA"/>
</dbReference>
<organism evidence="1 2">
    <name type="scientific">Methanobrevibacter gottschalkii DSM 11977</name>
    <dbReference type="NCBI Taxonomy" id="1122229"/>
    <lineage>
        <taxon>Archaea</taxon>
        <taxon>Methanobacteriati</taxon>
        <taxon>Methanobacteriota</taxon>
        <taxon>Methanomada group</taxon>
        <taxon>Methanobacteria</taxon>
        <taxon>Methanobacteriales</taxon>
        <taxon>Methanobacteriaceae</taxon>
        <taxon>Methanobrevibacter</taxon>
    </lineage>
</organism>
<accession>A0A3N5BUD2</accession>
<name>A0A3N5BUD2_9EURY</name>
<evidence type="ECO:0000313" key="1">
    <source>
        <dbReference type="EMBL" id="RPF51012.1"/>
    </source>
</evidence>
<comment type="caution">
    <text evidence="1">The sequence shown here is derived from an EMBL/GenBank/DDBJ whole genome shotgun (WGS) entry which is preliminary data.</text>
</comment>
<dbReference type="RefSeq" id="WP_069575440.1">
    <property type="nucleotide sequence ID" value="NZ_RKRG01000003.1"/>
</dbReference>
<evidence type="ECO:0000313" key="2">
    <source>
        <dbReference type="Proteomes" id="UP000271783"/>
    </source>
</evidence>
<dbReference type="AlphaFoldDB" id="A0A3N5BUD2"/>
<protein>
    <submittedName>
        <fullName evidence="1">Uncharacterized protein</fullName>
    </submittedName>
</protein>
<sequence length="158" mass="17574">MSKKIFAILIVVMAFVSLASVFAVETTTHDFDGLFNMSVPSDEEFVTLDSNITGASVFGYNFNYGDPIGDNIIVYYFNESIVDDNDTNITEYVINILDENSTFKHPSVEDGFTVLYNQMVQHDGGYMLIASNDNETEVVGIVGDNLDDLKTYANSIEF</sequence>
<keyword evidence="2" id="KW-1185">Reference proteome</keyword>